<protein>
    <recommendedName>
        <fullName evidence="9">Ribonuclease J</fullName>
        <shortName evidence="9">RNase J</shortName>
        <ecNumber evidence="9">3.1.-.-</ecNumber>
    </recommendedName>
</protein>
<dbReference type="GO" id="GO:0005737">
    <property type="term" value="C:cytoplasm"/>
    <property type="evidence" value="ECO:0007669"/>
    <property type="project" value="UniProtKB-SubCell"/>
</dbReference>
<comment type="caution">
    <text evidence="14">The sequence shown here is derived from an EMBL/GenBank/DDBJ whole genome shotgun (WGS) entry which is preliminary data.</text>
</comment>
<dbReference type="GO" id="GO:0004521">
    <property type="term" value="F:RNA endonuclease activity"/>
    <property type="evidence" value="ECO:0007669"/>
    <property type="project" value="UniProtKB-UniRule"/>
</dbReference>
<keyword evidence="12" id="KW-0106">Calcium</keyword>
<feature type="binding site" evidence="12">
    <location>
        <position position="434"/>
    </location>
    <ligand>
        <name>Zn(2+)</name>
        <dbReference type="ChEBI" id="CHEBI:29105"/>
        <label>1</label>
        <note>catalytic</note>
    </ligand>
</feature>
<feature type="active site" description="Proton acceptor" evidence="10">
    <location>
        <position position="412"/>
    </location>
</feature>
<sequence length="599" mass="68014">MASTRTSQKKMNRAERQRWLKPVVRRVRVLRETERKEDRRSTEDKVGGLKIIHFGGLGEVGRNMSAIQYDNEIILIDAGVRFGDEKMPGIDFIIPNASYLDDKKDMVKAMFFTHGHMDHIGALPFVLDKIGDPDFYAAPLTKAILMKRMDEFKDRGPVNINLIQPGDEIKISNKLSVKVLRINHSIPDDLEIIVKTPIGNIVHTSDFKFDDTPVNDKPADVEEMERMSREEGVLLLMSDSTGAENEGHSLSEQDITENLDKIFRESTGMLVLGTFASLINRVQQIITIAEKYGRKVVFDGYSMKTNVEICKKLGYLKMAKGTQIMMDEIDNYPRNKVVAVVTGAQGEGNAVLMRIANGEHKYVRILKHDTIVFSSSVIPGNEKDVQFLKDQLYRNGAKVLNYKMLDVHAGGHGNKEDLRRMLQLMKPKLFMPIHGQYSMMINHGLMAQEEGVEEKNIIIGDNGTVVHIEKDGWFFDRNKAPSDYVFVDGLGVGDIGNVVLRDRQVLAEDGFIVIVVLVDSSTHKVKTSPDIISRGFVYLKEHKDLLMQIRKKIRHIVEVQQMREPNAAYLKDQIRNQIGLFLFQKTERRPMVLPVLIEV</sequence>
<feature type="binding site" evidence="12">
    <location>
        <position position="118"/>
    </location>
    <ligand>
        <name>Zn(2+)</name>
        <dbReference type="ChEBI" id="CHEBI:29105"/>
        <label>1</label>
        <note>catalytic</note>
    </ligand>
</feature>
<dbReference type="CDD" id="cd07714">
    <property type="entry name" value="RNaseJ_MBL-fold"/>
    <property type="match status" value="1"/>
</dbReference>
<dbReference type="GO" id="GO:0003723">
    <property type="term" value="F:RNA binding"/>
    <property type="evidence" value="ECO:0007669"/>
    <property type="project" value="UniProtKB-UniRule"/>
</dbReference>
<dbReference type="InterPro" id="IPR036866">
    <property type="entry name" value="RibonucZ/Hydroxyglut_hydro"/>
</dbReference>
<dbReference type="Pfam" id="PF17770">
    <property type="entry name" value="RNase_J_C"/>
    <property type="match status" value="1"/>
</dbReference>
<dbReference type="PANTHER" id="PTHR43694:SF1">
    <property type="entry name" value="RIBONUCLEASE J"/>
    <property type="match status" value="1"/>
</dbReference>
<evidence type="ECO:0000256" key="3">
    <source>
        <dbReference type="ARBA" id="ARBA00022723"/>
    </source>
</evidence>
<evidence type="ECO:0000256" key="9">
    <source>
        <dbReference type="HAMAP-Rule" id="MF_01491"/>
    </source>
</evidence>
<dbReference type="PANTHER" id="PTHR43694">
    <property type="entry name" value="RIBONUCLEASE J"/>
    <property type="match status" value="1"/>
</dbReference>
<name>A0A0G1KE46_9BACT</name>
<dbReference type="InterPro" id="IPR004613">
    <property type="entry name" value="RNase_J"/>
</dbReference>
<keyword evidence="8 9" id="KW-0694">RNA-binding</keyword>
<dbReference type="Pfam" id="PF00753">
    <property type="entry name" value="Lactamase_B"/>
    <property type="match status" value="1"/>
</dbReference>
<evidence type="ECO:0000256" key="2">
    <source>
        <dbReference type="ARBA" id="ARBA00022722"/>
    </source>
</evidence>
<keyword evidence="1 9" id="KW-0963">Cytoplasm</keyword>
<dbReference type="HAMAP" id="MF_01491">
    <property type="entry name" value="RNase_J_bact"/>
    <property type="match status" value="1"/>
</dbReference>
<proteinExistence type="inferred from homology"/>
<dbReference type="SMART" id="SM00849">
    <property type="entry name" value="Lactamase_B"/>
    <property type="match status" value="1"/>
</dbReference>
<evidence type="ECO:0000313" key="15">
    <source>
        <dbReference type="Proteomes" id="UP000034032"/>
    </source>
</evidence>
<dbReference type="Gene3D" id="3.10.20.580">
    <property type="match status" value="1"/>
</dbReference>
<dbReference type="InterPro" id="IPR011108">
    <property type="entry name" value="RMMBL"/>
</dbReference>
<evidence type="ECO:0000256" key="5">
    <source>
        <dbReference type="ARBA" id="ARBA00022801"/>
    </source>
</evidence>
<dbReference type="InterPro" id="IPR030854">
    <property type="entry name" value="RNase_J_bac"/>
</dbReference>
<feature type="binding site" evidence="12">
    <location>
        <position position="488"/>
    </location>
    <ligand>
        <name>Ca(2+)</name>
        <dbReference type="ChEBI" id="CHEBI:29108"/>
    </ligand>
</feature>
<dbReference type="InterPro" id="IPR001279">
    <property type="entry name" value="Metallo-B-lactamas"/>
</dbReference>
<dbReference type="GO" id="GO:0008270">
    <property type="term" value="F:zinc ion binding"/>
    <property type="evidence" value="ECO:0007669"/>
    <property type="project" value="InterPro"/>
</dbReference>
<keyword evidence="3 12" id="KW-0479">Metal-binding</keyword>
<dbReference type="Gene3D" id="3.40.50.10710">
    <property type="entry name" value="Metallo-hydrolase/oxidoreductase"/>
    <property type="match status" value="1"/>
</dbReference>
<dbReference type="GO" id="GO:0004534">
    <property type="term" value="F:5'-3' RNA exonuclease activity"/>
    <property type="evidence" value="ECO:0007669"/>
    <property type="project" value="UniProtKB-UniRule"/>
</dbReference>
<dbReference type="Pfam" id="PF22505">
    <property type="entry name" value="RNase_J_b_CASP"/>
    <property type="match status" value="1"/>
</dbReference>
<comment type="function">
    <text evidence="9">An RNase that has 5'-3' exonuclease and possibly endonuclease activity. Involved in maturation of rRNA and in some organisms also mRNA maturation and/or decay.</text>
</comment>
<dbReference type="InterPro" id="IPR055132">
    <property type="entry name" value="RNase_J_b_CASP"/>
</dbReference>
<keyword evidence="7 9" id="KW-0269">Exonuclease</keyword>
<keyword evidence="2 9" id="KW-0540">Nuclease</keyword>
<dbReference type="Pfam" id="PF07521">
    <property type="entry name" value="RMMBL"/>
    <property type="match status" value="1"/>
</dbReference>
<dbReference type="AlphaFoldDB" id="A0A0G1KE46"/>
<keyword evidence="5 9" id="KW-0378">Hydrolase</keyword>
<evidence type="ECO:0000259" key="13">
    <source>
        <dbReference type="SMART" id="SM00849"/>
    </source>
</evidence>
<evidence type="ECO:0000256" key="4">
    <source>
        <dbReference type="ARBA" id="ARBA00022759"/>
    </source>
</evidence>
<keyword evidence="6 12" id="KW-0862">Zinc</keyword>
<comment type="cofactor">
    <cofactor evidence="12">
        <name>Zn(2+)</name>
        <dbReference type="ChEBI" id="CHEBI:29105"/>
    </cofactor>
    <text evidence="12">Binds 2 Zn(2+) ions per subunit. It is not clear if Zn(2+) or Mg(2+) is physiologically important.</text>
</comment>
<dbReference type="Proteomes" id="UP000034032">
    <property type="component" value="Unassembled WGS sequence"/>
</dbReference>
<reference evidence="14 15" key="1">
    <citation type="journal article" date="2015" name="Nature">
        <title>rRNA introns, odd ribosomes, and small enigmatic genomes across a large radiation of phyla.</title>
        <authorList>
            <person name="Brown C.T."/>
            <person name="Hug L.A."/>
            <person name="Thomas B.C."/>
            <person name="Sharon I."/>
            <person name="Castelle C.J."/>
            <person name="Singh A."/>
            <person name="Wilkins M.J."/>
            <person name="Williams K.H."/>
            <person name="Banfield J.F."/>
        </authorList>
    </citation>
    <scope>NUCLEOTIDE SEQUENCE [LARGE SCALE GENOMIC DNA]</scope>
</reference>
<dbReference type="EMBL" id="LCJR01000012">
    <property type="protein sequence ID" value="KKT82001.1"/>
    <property type="molecule type" value="Genomic_DNA"/>
</dbReference>
<feature type="binding site" evidence="12">
    <location>
        <position position="91"/>
    </location>
    <ligand>
        <name>Ca(2+)</name>
        <dbReference type="ChEBI" id="CHEBI:29108"/>
    </ligand>
</feature>
<dbReference type="PATRIC" id="fig|1619025.3.peg.471"/>
<evidence type="ECO:0000256" key="12">
    <source>
        <dbReference type="PIRSR" id="PIRSR004803-3"/>
    </source>
</evidence>
<evidence type="ECO:0000313" key="14">
    <source>
        <dbReference type="EMBL" id="KKT82001.1"/>
    </source>
</evidence>
<feature type="binding site" evidence="12">
    <location>
        <position position="114"/>
    </location>
    <ligand>
        <name>Zn(2+)</name>
        <dbReference type="ChEBI" id="CHEBI:29105"/>
        <label>1</label>
        <note>catalytic</note>
    </ligand>
</feature>
<dbReference type="InterPro" id="IPR042173">
    <property type="entry name" value="RNase_J_2"/>
</dbReference>
<comment type="caution">
    <text evidence="9">Lacks conserved residue(s) required for the propagation of feature annotation.</text>
</comment>
<dbReference type="EC" id="3.1.-.-" evidence="9"/>
<evidence type="ECO:0000256" key="7">
    <source>
        <dbReference type="ARBA" id="ARBA00022839"/>
    </source>
</evidence>
<keyword evidence="9" id="KW-0698">rRNA processing</keyword>
<dbReference type="PIRSF" id="PIRSF004803">
    <property type="entry name" value="RnjA"/>
    <property type="match status" value="1"/>
</dbReference>
<feature type="binding site" evidence="11">
    <location>
        <begin position="408"/>
        <end position="412"/>
    </location>
    <ligand>
        <name>substrate</name>
    </ligand>
</feature>
<feature type="binding site" evidence="12">
    <location>
        <position position="89"/>
    </location>
    <ligand>
        <name>Ca(2+)</name>
        <dbReference type="ChEBI" id="CHEBI:29108"/>
    </ligand>
</feature>
<dbReference type="GO" id="GO:0006364">
    <property type="term" value="P:rRNA processing"/>
    <property type="evidence" value="ECO:0007669"/>
    <property type="project" value="UniProtKB-UniRule"/>
</dbReference>
<feature type="active site" description="Proton donor" evidence="10">
    <location>
        <position position="239"/>
    </location>
</feature>
<comment type="subcellular location">
    <subcellularLocation>
        <location evidence="9">Cytoplasm</location>
    </subcellularLocation>
</comment>
<dbReference type="NCBIfam" id="TIGR00649">
    <property type="entry name" value="MG423"/>
    <property type="match status" value="1"/>
</dbReference>
<dbReference type="InterPro" id="IPR041636">
    <property type="entry name" value="RNase_J_C"/>
</dbReference>
<evidence type="ECO:0000256" key="8">
    <source>
        <dbReference type="ARBA" id="ARBA00022884"/>
    </source>
</evidence>
<gene>
    <name evidence="9" type="primary">rnj</name>
    <name evidence="14" type="ORF">UW79_C0012G0011</name>
</gene>
<comment type="cofactor">
    <cofactor evidence="12">
        <name>Ca(2+)</name>
        <dbReference type="ChEBI" id="CHEBI:29108"/>
    </cofactor>
    <text evidence="12">Binds 1 Ca(2+) cation per subunit. Seen in 1 crystal structure, it is not clear if it is physiologically important.</text>
</comment>
<evidence type="ECO:0000256" key="10">
    <source>
        <dbReference type="PIRSR" id="PIRSR004803-1"/>
    </source>
</evidence>
<feature type="domain" description="Metallo-beta-lactamase" evidence="13">
    <location>
        <begin position="61"/>
        <end position="248"/>
    </location>
</feature>
<feature type="binding site" evidence="12">
    <location>
        <position position="116"/>
    </location>
    <ligand>
        <name>Zn(2+)</name>
        <dbReference type="ChEBI" id="CHEBI:29105"/>
        <label>1</label>
        <note>catalytic</note>
    </ligand>
</feature>
<evidence type="ECO:0000256" key="1">
    <source>
        <dbReference type="ARBA" id="ARBA00022490"/>
    </source>
</evidence>
<dbReference type="Gene3D" id="3.60.15.10">
    <property type="entry name" value="Ribonuclease Z/Hydroxyacylglutathione hydrolase-like"/>
    <property type="match status" value="1"/>
</dbReference>
<feature type="binding site" evidence="12">
    <location>
        <position position="184"/>
    </location>
    <ligand>
        <name>Zn(2+)</name>
        <dbReference type="ChEBI" id="CHEBI:29105"/>
        <label>1</label>
        <note>catalytic</note>
    </ligand>
</feature>
<evidence type="ECO:0000256" key="6">
    <source>
        <dbReference type="ARBA" id="ARBA00022833"/>
    </source>
</evidence>
<keyword evidence="4 9" id="KW-0255">Endonuclease</keyword>
<organism evidence="14 15">
    <name type="scientific">Candidatus Yanofskybacteria bacterium GW2011_GWA2_44_9</name>
    <dbReference type="NCBI Taxonomy" id="1619025"/>
    <lineage>
        <taxon>Bacteria</taxon>
        <taxon>Candidatus Yanofskyibacteriota</taxon>
    </lineage>
</organism>
<comment type="subunit">
    <text evidence="9">Homodimer, may be a subunit of the RNA degradosome.</text>
</comment>
<dbReference type="SUPFAM" id="SSF56281">
    <property type="entry name" value="Metallo-hydrolase/oxidoreductase"/>
    <property type="match status" value="1"/>
</dbReference>
<accession>A0A0G1KE46</accession>
<feature type="binding site" evidence="12">
    <location>
        <position position="119"/>
    </location>
    <ligand>
        <name>Zn(2+)</name>
        <dbReference type="ChEBI" id="CHEBI:29105"/>
        <label>1</label>
        <note>catalytic</note>
    </ligand>
</feature>
<comment type="similarity">
    <text evidence="9">Belongs to the metallo-beta-lactamase superfamily. RNA-metabolizing metallo-beta-lactamase-like family. Bacterial RNase J subfamily.</text>
</comment>
<feature type="binding site" evidence="12">
    <location>
        <position position="206"/>
    </location>
    <ligand>
        <name>Zn(2+)</name>
        <dbReference type="ChEBI" id="CHEBI:29105"/>
        <label>1</label>
        <note>catalytic</note>
    </ligand>
</feature>
<evidence type="ECO:0000256" key="11">
    <source>
        <dbReference type="PIRSR" id="PIRSR004803-2"/>
    </source>
</evidence>